<reference evidence="1" key="1">
    <citation type="journal article" date="2020" name="Nature">
        <title>Giant virus diversity and host interactions through global metagenomics.</title>
        <authorList>
            <person name="Schulz F."/>
            <person name="Roux S."/>
            <person name="Paez-Espino D."/>
            <person name="Jungbluth S."/>
            <person name="Walsh D.A."/>
            <person name="Denef V.J."/>
            <person name="McMahon K.D."/>
            <person name="Konstantinidis K.T."/>
            <person name="Eloe-Fadrosh E.A."/>
            <person name="Kyrpides N.C."/>
            <person name="Woyke T."/>
        </authorList>
    </citation>
    <scope>NUCLEOTIDE SEQUENCE</scope>
    <source>
        <strain evidence="1">GVMAG-M-3300023184-53</strain>
    </source>
</reference>
<proteinExistence type="predicted"/>
<sequence length="400" mass="43791">MFDLATPGTGPIGFVAAPAQSLDFEKYNSSYNLSLRSISDLNLNPQPEGNVKTSGPSSPENREGIYAIETDRGDLYPTVETQINTTGQQQFQNRLQDDVRPTTKETTLFAYDGTIAPVTKAQALYSQFIPQYVNNVRVGGASTYGLRSATEYSYFPGAATTGINNSIVQNPDAAIGKNTKPVPDFNVDGAGTFNGARPDGSRMQNYRLITDPTTAGLKLSYNLETDPTKSLLLGKSVQGTENRYIAAYQIAPLFENPLSGALWNPKGNGEIPAFYCNTNPQDFSYSNMKNLPDDQFIEGGYNDVWAPDNSKTSSNAYVLHLEPGIHNGRIEWEQGLNNRPGVIYDSEKALPSTCYSGARSVDDLFMNDRTEINRAFPYTNNTYTTLGDPSAGFLVNSFQQ</sequence>
<organism evidence="1">
    <name type="scientific">viral metagenome</name>
    <dbReference type="NCBI Taxonomy" id="1070528"/>
    <lineage>
        <taxon>unclassified sequences</taxon>
        <taxon>metagenomes</taxon>
        <taxon>organismal metagenomes</taxon>
    </lineage>
</organism>
<protein>
    <submittedName>
        <fullName evidence="1">Uncharacterized protein</fullName>
    </submittedName>
</protein>
<dbReference type="EMBL" id="MN740136">
    <property type="protein sequence ID" value="QHT89062.1"/>
    <property type="molecule type" value="Genomic_DNA"/>
</dbReference>
<dbReference type="AlphaFoldDB" id="A0A6C0I8D8"/>
<name>A0A6C0I8D8_9ZZZZ</name>
<accession>A0A6C0I8D8</accession>
<evidence type="ECO:0000313" key="1">
    <source>
        <dbReference type="EMBL" id="QHT89062.1"/>
    </source>
</evidence>